<dbReference type="SMART" id="SM00304">
    <property type="entry name" value="HAMP"/>
    <property type="match status" value="1"/>
</dbReference>
<sequence length="642" mass="68801">MTIARKFTLAILILLISFVVVLSVLSVIQTRNQAMTAAVAEAAQATAQTVRILSITDQLMLEQVRHSMAELKDMGAALGVPSIGEQVQVKDRQVPQLWLGDAPQANQFQLVDELTRKMGGTATLFVKAGSDFVRVSTNVKTQGQRATGTLLAPQGAAMAAIRQGQAFYGLVDILGSPYLTGYEPMRDNQGQVIGIWYVGYKADLDVLASYIVESQVMENGFVALVDNLGRVRFNSEHQSEETVLQAIAGKGDHWTLTKTPFTPWGYEIVTAVDNDEVAAIIWQRSLVLLGLFAGGGILFLVVIQLLLRRLVTHPLNVVHERIKAITEGDGDLTLRLNAKGNDELALMSRGFDRLLDQVHETVREVKHMAATLADSAQSLSAIAGQTDGALSEQQESTDLAATAIHQMSHSIAEVASRIGDVAKLTAETDQQGAQGGRMLEGTLVEIRQQADNLVGAQGVLGELGQASDGIGQVLEVIQNIAEQTNLLALNAAIEAARAGEQGRGFAVVADEVRSLASRTQSSTEEINRMISTLQSNAAQARTVMENSSASAADNADQVSELAQTLSAILGSVSTINQHNTDIAASAHQQEVVAEDINKTLASLSDGSYQTRQMSEKTLDHAKQLNGYADALKQLVKGFRTAS</sequence>
<keyword evidence="2 4" id="KW-0807">Transducer</keyword>
<evidence type="ECO:0000256" key="1">
    <source>
        <dbReference type="ARBA" id="ARBA00004370"/>
    </source>
</evidence>
<evidence type="ECO:0000259" key="6">
    <source>
        <dbReference type="PROSITE" id="PS50111"/>
    </source>
</evidence>
<dbReference type="CDD" id="cd11386">
    <property type="entry name" value="MCP_signal"/>
    <property type="match status" value="1"/>
</dbReference>
<organism evidence="8 9">
    <name type="scientific">Thiorhodovibrio frisius</name>
    <dbReference type="NCBI Taxonomy" id="631362"/>
    <lineage>
        <taxon>Bacteria</taxon>
        <taxon>Pseudomonadati</taxon>
        <taxon>Pseudomonadota</taxon>
        <taxon>Gammaproteobacteria</taxon>
        <taxon>Chromatiales</taxon>
        <taxon>Chromatiaceae</taxon>
        <taxon>Thiorhodovibrio</taxon>
    </lineage>
</organism>
<evidence type="ECO:0000256" key="2">
    <source>
        <dbReference type="ARBA" id="ARBA00023224"/>
    </source>
</evidence>
<evidence type="ECO:0000313" key="8">
    <source>
        <dbReference type="EMBL" id="EIC22881.1"/>
    </source>
</evidence>
<dbReference type="EMBL" id="JH603168">
    <property type="protein sequence ID" value="EIC22881.1"/>
    <property type="molecule type" value="Genomic_DNA"/>
</dbReference>
<dbReference type="GO" id="GO:0007165">
    <property type="term" value="P:signal transduction"/>
    <property type="evidence" value="ECO:0007669"/>
    <property type="project" value="UniProtKB-KW"/>
</dbReference>
<evidence type="ECO:0000313" key="9">
    <source>
        <dbReference type="Proteomes" id="UP000002964"/>
    </source>
</evidence>
<keyword evidence="5" id="KW-1133">Transmembrane helix</keyword>
<dbReference type="InterPro" id="IPR003660">
    <property type="entry name" value="HAMP_dom"/>
</dbReference>
<dbReference type="FunFam" id="1.10.287.950:FF:000001">
    <property type="entry name" value="Methyl-accepting chemotaxis sensory transducer"/>
    <property type="match status" value="1"/>
</dbReference>
<gene>
    <name evidence="8" type="ORF">Thi970DRAFT_00520</name>
</gene>
<keyword evidence="5" id="KW-0812">Transmembrane</keyword>
<dbReference type="SUPFAM" id="SSF103190">
    <property type="entry name" value="Sensory domain-like"/>
    <property type="match status" value="1"/>
</dbReference>
<dbReference type="SMART" id="SM00283">
    <property type="entry name" value="MA"/>
    <property type="match status" value="1"/>
</dbReference>
<dbReference type="CDD" id="cd06225">
    <property type="entry name" value="HAMP"/>
    <property type="match status" value="1"/>
</dbReference>
<proteinExistence type="inferred from homology"/>
<evidence type="ECO:0000259" key="7">
    <source>
        <dbReference type="PROSITE" id="PS50885"/>
    </source>
</evidence>
<dbReference type="Pfam" id="PF00015">
    <property type="entry name" value="MCPsignal"/>
    <property type="match status" value="1"/>
</dbReference>
<evidence type="ECO:0000256" key="3">
    <source>
        <dbReference type="ARBA" id="ARBA00029447"/>
    </source>
</evidence>
<dbReference type="GO" id="GO:0006935">
    <property type="term" value="P:chemotaxis"/>
    <property type="evidence" value="ECO:0007669"/>
    <property type="project" value="UniProtKB-ARBA"/>
</dbReference>
<keyword evidence="9" id="KW-1185">Reference proteome</keyword>
<reference evidence="8 9" key="2">
    <citation type="submission" date="2011-11" db="EMBL/GenBank/DDBJ databases">
        <authorList>
            <consortium name="US DOE Joint Genome Institute"/>
            <person name="Lucas S."/>
            <person name="Han J."/>
            <person name="Lapidus A."/>
            <person name="Cheng J.-F."/>
            <person name="Goodwin L."/>
            <person name="Pitluck S."/>
            <person name="Peters L."/>
            <person name="Ovchinnikova G."/>
            <person name="Zhang X."/>
            <person name="Detter J.C."/>
            <person name="Han C."/>
            <person name="Tapia R."/>
            <person name="Land M."/>
            <person name="Hauser L."/>
            <person name="Kyrpides N."/>
            <person name="Ivanova N."/>
            <person name="Pagani I."/>
            <person name="Vogl K."/>
            <person name="Liu Z."/>
            <person name="Overmann J."/>
            <person name="Frigaard N.-U."/>
            <person name="Bryant D."/>
            <person name="Woyke T."/>
        </authorList>
    </citation>
    <scope>NUCLEOTIDE SEQUENCE [LARGE SCALE GENOMIC DNA]</scope>
    <source>
        <strain evidence="8 9">970</strain>
    </source>
</reference>
<feature type="domain" description="HAMP" evidence="7">
    <location>
        <begin position="309"/>
        <end position="363"/>
    </location>
</feature>
<dbReference type="Pfam" id="PF17201">
    <property type="entry name" value="Cache_3-Cache_2"/>
    <property type="match status" value="1"/>
</dbReference>
<dbReference type="STRING" id="631362.Thi970DRAFT_00520"/>
<evidence type="ECO:0000256" key="4">
    <source>
        <dbReference type="PROSITE-ProRule" id="PRU00284"/>
    </source>
</evidence>
<comment type="similarity">
    <text evidence="3">Belongs to the methyl-accepting chemotaxis (MCP) protein family.</text>
</comment>
<evidence type="ECO:0000256" key="5">
    <source>
        <dbReference type="SAM" id="Phobius"/>
    </source>
</evidence>
<accession>H8YWQ5</accession>
<dbReference type="AlphaFoldDB" id="H8YWQ5"/>
<dbReference type="Proteomes" id="UP000002964">
    <property type="component" value="Unassembled WGS sequence"/>
</dbReference>
<dbReference type="Gene3D" id="1.10.287.950">
    <property type="entry name" value="Methyl-accepting chemotaxis protein"/>
    <property type="match status" value="1"/>
</dbReference>
<dbReference type="InterPro" id="IPR033462">
    <property type="entry name" value="Cache_3-Cache_2"/>
</dbReference>
<comment type="subcellular location">
    <subcellularLocation>
        <location evidence="1">Membrane</location>
    </subcellularLocation>
</comment>
<protein>
    <submittedName>
        <fullName evidence="8">Methyl-accepting chemotaxis protein</fullName>
    </submittedName>
</protein>
<dbReference type="PANTHER" id="PTHR32089">
    <property type="entry name" value="METHYL-ACCEPTING CHEMOTAXIS PROTEIN MCPB"/>
    <property type="match status" value="1"/>
</dbReference>
<dbReference type="eggNOG" id="COG0840">
    <property type="taxonomic scope" value="Bacteria"/>
</dbReference>
<feature type="transmembrane region" description="Helical" evidence="5">
    <location>
        <begin position="286"/>
        <end position="307"/>
    </location>
</feature>
<dbReference type="HOGENOM" id="CLU_000445_107_12_6"/>
<dbReference type="Pfam" id="PF00672">
    <property type="entry name" value="HAMP"/>
    <property type="match status" value="1"/>
</dbReference>
<dbReference type="RefSeq" id="WP_009146966.1">
    <property type="nucleotide sequence ID" value="NZ_CP121471.1"/>
</dbReference>
<dbReference type="PANTHER" id="PTHR32089:SF120">
    <property type="entry name" value="METHYL-ACCEPTING CHEMOTAXIS PROTEIN TLPQ"/>
    <property type="match status" value="1"/>
</dbReference>
<feature type="domain" description="Methyl-accepting transducer" evidence="6">
    <location>
        <begin position="368"/>
        <end position="604"/>
    </location>
</feature>
<dbReference type="InterPro" id="IPR029151">
    <property type="entry name" value="Sensor-like_sf"/>
</dbReference>
<dbReference type="PROSITE" id="PS50885">
    <property type="entry name" value="HAMP"/>
    <property type="match status" value="1"/>
</dbReference>
<dbReference type="SUPFAM" id="SSF58104">
    <property type="entry name" value="Methyl-accepting chemotaxis protein (MCP) signaling domain"/>
    <property type="match status" value="1"/>
</dbReference>
<reference evidence="9" key="1">
    <citation type="submission" date="2011-06" db="EMBL/GenBank/DDBJ databases">
        <authorList>
            <consortium name="US DOE Joint Genome Institute (JGI-PGF)"/>
            <person name="Lucas S."/>
            <person name="Han J."/>
            <person name="Lapidus A."/>
            <person name="Cheng J.-F."/>
            <person name="Goodwin L."/>
            <person name="Pitluck S."/>
            <person name="Peters L."/>
            <person name="Land M.L."/>
            <person name="Hauser L."/>
            <person name="Vogl K."/>
            <person name="Liu Z."/>
            <person name="Overmann J."/>
            <person name="Frigaard N.-U."/>
            <person name="Bryant D.A."/>
            <person name="Woyke T.J."/>
        </authorList>
    </citation>
    <scope>NUCLEOTIDE SEQUENCE [LARGE SCALE GENOMIC DNA]</scope>
    <source>
        <strain evidence="9">970</strain>
    </source>
</reference>
<dbReference type="InterPro" id="IPR004089">
    <property type="entry name" value="MCPsignal_dom"/>
</dbReference>
<keyword evidence="5" id="KW-0472">Membrane</keyword>
<dbReference type="PROSITE" id="PS50111">
    <property type="entry name" value="CHEMOTAXIS_TRANSDUC_2"/>
    <property type="match status" value="1"/>
</dbReference>
<dbReference type="GO" id="GO:0016020">
    <property type="term" value="C:membrane"/>
    <property type="evidence" value="ECO:0007669"/>
    <property type="project" value="UniProtKB-SubCell"/>
</dbReference>
<name>H8YWQ5_9GAMM</name>